<dbReference type="InterPro" id="IPR036736">
    <property type="entry name" value="ACP-like_sf"/>
</dbReference>
<protein>
    <submittedName>
        <fullName evidence="2">Acyl carrier protein</fullName>
    </submittedName>
</protein>
<keyword evidence="3" id="KW-1185">Reference proteome</keyword>
<dbReference type="Pfam" id="PF00550">
    <property type="entry name" value="PP-binding"/>
    <property type="match status" value="1"/>
</dbReference>
<reference evidence="3" key="1">
    <citation type="journal article" date="2019" name="Int. J. Syst. Evol. Microbiol.">
        <title>The Global Catalogue of Microorganisms (GCM) 10K type strain sequencing project: providing services to taxonomists for standard genome sequencing and annotation.</title>
        <authorList>
            <consortium name="The Broad Institute Genomics Platform"/>
            <consortium name="The Broad Institute Genome Sequencing Center for Infectious Disease"/>
            <person name="Wu L."/>
            <person name="Ma J."/>
        </authorList>
    </citation>
    <scope>NUCLEOTIDE SEQUENCE [LARGE SCALE GENOMIC DNA]</scope>
    <source>
        <strain evidence="3">CGMCC 4.7246</strain>
    </source>
</reference>
<evidence type="ECO:0000259" key="1">
    <source>
        <dbReference type="PROSITE" id="PS50075"/>
    </source>
</evidence>
<dbReference type="Gene3D" id="1.10.1200.10">
    <property type="entry name" value="ACP-like"/>
    <property type="match status" value="1"/>
</dbReference>
<dbReference type="SUPFAM" id="SSF47336">
    <property type="entry name" value="ACP-like"/>
    <property type="match status" value="1"/>
</dbReference>
<name>A0ABW1PGF2_9PSEU</name>
<feature type="domain" description="Carrier" evidence="1">
    <location>
        <begin position="9"/>
        <end position="89"/>
    </location>
</feature>
<evidence type="ECO:0000313" key="2">
    <source>
        <dbReference type="EMBL" id="MFC6093987.1"/>
    </source>
</evidence>
<dbReference type="RefSeq" id="WP_380641708.1">
    <property type="nucleotide sequence ID" value="NZ_JBHSQO010000053.1"/>
</dbReference>
<dbReference type="EMBL" id="JBHSQO010000053">
    <property type="protein sequence ID" value="MFC6093987.1"/>
    <property type="molecule type" value="Genomic_DNA"/>
</dbReference>
<dbReference type="Proteomes" id="UP001596220">
    <property type="component" value="Unassembled WGS sequence"/>
</dbReference>
<proteinExistence type="predicted"/>
<accession>A0ABW1PGF2</accession>
<sequence length="93" mass="9930">MSVGALDRVTVTRTVKSVVVAESRLSIDPGTVRGDEPLSGELLRVNSFGFVGMLVRLEDELGVTLPDDLFVGRAFTTVDDLVAVVLDAVEVAR</sequence>
<gene>
    <name evidence="2" type="ORF">ACFP3R_32370</name>
</gene>
<evidence type="ECO:0000313" key="3">
    <source>
        <dbReference type="Proteomes" id="UP001596220"/>
    </source>
</evidence>
<organism evidence="2 3">
    <name type="scientific">Saccharothrix lopnurensis</name>
    <dbReference type="NCBI Taxonomy" id="1670621"/>
    <lineage>
        <taxon>Bacteria</taxon>
        <taxon>Bacillati</taxon>
        <taxon>Actinomycetota</taxon>
        <taxon>Actinomycetes</taxon>
        <taxon>Pseudonocardiales</taxon>
        <taxon>Pseudonocardiaceae</taxon>
        <taxon>Saccharothrix</taxon>
    </lineage>
</organism>
<dbReference type="PROSITE" id="PS50075">
    <property type="entry name" value="CARRIER"/>
    <property type="match status" value="1"/>
</dbReference>
<dbReference type="InterPro" id="IPR009081">
    <property type="entry name" value="PP-bd_ACP"/>
</dbReference>
<comment type="caution">
    <text evidence="2">The sequence shown here is derived from an EMBL/GenBank/DDBJ whole genome shotgun (WGS) entry which is preliminary data.</text>
</comment>